<evidence type="ECO:0000259" key="1">
    <source>
        <dbReference type="Pfam" id="PF12017"/>
    </source>
</evidence>
<reference evidence="5" key="1">
    <citation type="submission" date="2022-08" db="UniProtKB">
        <authorList>
            <consortium name="EnsemblMetazoa"/>
        </authorList>
    </citation>
    <scope>IDENTIFICATION</scope>
    <source>
        <strain evidence="5">Israel</strain>
    </source>
</reference>
<keyword evidence="6" id="KW-1185">Reference proteome</keyword>
<accession>A0A1B0DHV4</accession>
<feature type="domain" description="Transposable element P transposase-like GTP-binding insertion" evidence="3">
    <location>
        <begin position="228"/>
        <end position="348"/>
    </location>
</feature>
<dbReference type="InterPro" id="IPR048365">
    <property type="entry name" value="TNP-like_RNaseH_N"/>
</dbReference>
<evidence type="ECO:0000313" key="6">
    <source>
        <dbReference type="Proteomes" id="UP000092462"/>
    </source>
</evidence>
<dbReference type="InterPro" id="IPR048367">
    <property type="entry name" value="TNP-like_RNaseH_C"/>
</dbReference>
<dbReference type="VEuPathDB" id="VectorBase:PPAPM1_012596"/>
<evidence type="ECO:0000259" key="3">
    <source>
        <dbReference type="Pfam" id="PF21788"/>
    </source>
</evidence>
<feature type="domain" description="Transposable element P transposase-like RNase H" evidence="2">
    <location>
        <begin position="65"/>
        <end position="201"/>
    </location>
</feature>
<dbReference type="Pfam" id="PF21789">
    <property type="entry name" value="TNP-like_RNaseH_C"/>
    <property type="match status" value="1"/>
</dbReference>
<organism evidence="5 6">
    <name type="scientific">Phlebotomus papatasi</name>
    <name type="common">Sandfly</name>
    <dbReference type="NCBI Taxonomy" id="29031"/>
    <lineage>
        <taxon>Eukaryota</taxon>
        <taxon>Metazoa</taxon>
        <taxon>Ecdysozoa</taxon>
        <taxon>Arthropoda</taxon>
        <taxon>Hexapoda</taxon>
        <taxon>Insecta</taxon>
        <taxon>Pterygota</taxon>
        <taxon>Neoptera</taxon>
        <taxon>Endopterygota</taxon>
        <taxon>Diptera</taxon>
        <taxon>Nematocera</taxon>
        <taxon>Psychodoidea</taxon>
        <taxon>Psychodidae</taxon>
        <taxon>Phlebotomus</taxon>
        <taxon>Phlebotomus</taxon>
    </lineage>
</organism>
<evidence type="ECO:0000313" key="5">
    <source>
        <dbReference type="EnsemblMetazoa" id="PPAI007738-PA"/>
    </source>
</evidence>
<dbReference type="EMBL" id="AJVK01061645">
    <property type="status" value="NOT_ANNOTATED_CDS"/>
    <property type="molecule type" value="Genomic_DNA"/>
</dbReference>
<dbReference type="PANTHER" id="PTHR47577">
    <property type="entry name" value="THAP DOMAIN-CONTAINING PROTEIN 6"/>
    <property type="match status" value="1"/>
</dbReference>
<feature type="domain" description="Transposable element P transposase-like RNase H C-terminal" evidence="4">
    <location>
        <begin position="425"/>
        <end position="459"/>
    </location>
</feature>
<dbReference type="InterPro" id="IPR021896">
    <property type="entry name" value="THAP9-like_HTH"/>
</dbReference>
<dbReference type="Pfam" id="PF21787">
    <property type="entry name" value="TNP-like_RNaseH_N"/>
    <property type="match status" value="1"/>
</dbReference>
<dbReference type="Pfam" id="PF21788">
    <property type="entry name" value="TNP-like_GBD"/>
    <property type="match status" value="1"/>
</dbReference>
<evidence type="ECO:0000259" key="4">
    <source>
        <dbReference type="Pfam" id="PF21789"/>
    </source>
</evidence>
<dbReference type="VEuPathDB" id="VectorBase:PPAI007738"/>
<dbReference type="Pfam" id="PF12017">
    <property type="entry name" value="Tnp_P_element"/>
    <property type="match status" value="1"/>
</dbReference>
<dbReference type="AlphaFoldDB" id="A0A1B0DHV4"/>
<name>A0A1B0DHV4_PHLPP</name>
<evidence type="ECO:0008006" key="7">
    <source>
        <dbReference type="Google" id="ProtNLM"/>
    </source>
</evidence>
<sequence length="651" mass="74948">KRDICTTLRLLKEGKKSGKYPPGLRAFALSLHFYSPKAYNFLREEIGTLPTPRTMRGWYSKIDTEPGMSSAAIEALHSKINQEKSNGKKEIFAALMMDEMAIRRKLCWDRQKKKFRGFENYGMPNLSKTKRKAKEVLVFLINAVNGRWKIPVAYFLTAGLNGEAKAQLVLDVLRFLSKVDMRIISLTFDGHPANRKMVEQLTSSKFGLATYFLHPVQKHKVHIILDAAHMIKLMRNYFAKPHLIKDGNGDHIEWKYVQRLHMIQQEMGLHFGNKLRSPHINYKDNIMSVKVAAQTLSHSVAVSLEFCRLLEISGFEDCEGTIKFIDMMDKAFDIANSKNLNDLDFKAPLRQSNFEKIQEMAGEIEAYIKHLTVYVFQGTSQDEVSLWNSQSCGVGAKGLCTTLKSVLNIYEEYVATGKLNFLLTYKLSQDHLETFFSKIRSLGGFNPNPNVVQFCAAYKRLLIHNHIRPSVHGNCEDDQTSEILWVSSGQPSELKEEVHLNVQEPTIEIDDLPNLSDEVNHIIIYIAGFVERYILNKIKCELCTNQISQCETIQGDLIKIKTTIRLHYPSEDTYKLCEILEKILRQTEIHTHTYAKISHQFFSTVDFDLYFKNVEFGHTNSCEKQNFLKKLVDTFLTVRLREVEKRLEPRN</sequence>
<proteinExistence type="predicted"/>
<dbReference type="Proteomes" id="UP000092462">
    <property type="component" value="Unassembled WGS sequence"/>
</dbReference>
<dbReference type="InterPro" id="IPR048366">
    <property type="entry name" value="TNP-like_GBD"/>
</dbReference>
<evidence type="ECO:0000259" key="2">
    <source>
        <dbReference type="Pfam" id="PF21787"/>
    </source>
</evidence>
<dbReference type="EnsemblMetazoa" id="PPAI007738-RA">
    <property type="protein sequence ID" value="PPAI007738-PA"/>
    <property type="gene ID" value="PPAI007738"/>
</dbReference>
<protein>
    <recommendedName>
        <fullName evidence="7">THAP-type domain-containing protein</fullName>
    </recommendedName>
</protein>
<dbReference type="PANTHER" id="PTHR47577:SF2">
    <property type="entry name" value="THAP DOMAIN CONTAINING 9"/>
    <property type="match status" value="1"/>
</dbReference>
<feature type="domain" description="THAP9-like helix-turn-helix" evidence="1">
    <location>
        <begin position="10"/>
        <end position="58"/>
    </location>
</feature>